<dbReference type="InterPro" id="IPR056010">
    <property type="entry name" value="DUF7588"/>
</dbReference>
<sequence length="199" mass="23275">MTTVKDFSPGSTARQLIKQEFLSLQWKEFRQWFFEVYTSQDLDNISKEFYEFTALHNKIIPFVPWFITTYLNNYINILERSYQFSDGKQSTELYPPQKLFTLPNNTSSPCCNTCNNNNVNTILDDNQNKEYYNILSQFQDFQINMITNDNILELLTQIQDNDIRSKILDWASTSSSTSSSSNKSNSVVITSEPYKNVRN</sequence>
<comment type="caution">
    <text evidence="3">The sequence shown here is derived from an EMBL/GenBank/DDBJ whole genome shotgun (WGS) entry which is preliminary data.</text>
</comment>
<gene>
    <name evidence="3" type="ORF">ACH5RR_030360</name>
</gene>
<feature type="compositionally biased region" description="Low complexity" evidence="1">
    <location>
        <begin position="173"/>
        <end position="186"/>
    </location>
</feature>
<protein>
    <recommendedName>
        <fullName evidence="2">DUF7588 domain-containing protein</fullName>
    </recommendedName>
</protein>
<name>A0ABD2YUC9_9GENT</name>
<proteinExistence type="predicted"/>
<dbReference type="EMBL" id="JBJUIK010000012">
    <property type="protein sequence ID" value="KAL3510959.1"/>
    <property type="molecule type" value="Genomic_DNA"/>
</dbReference>
<organism evidence="3 4">
    <name type="scientific">Cinchona calisaya</name>
    <dbReference type="NCBI Taxonomy" id="153742"/>
    <lineage>
        <taxon>Eukaryota</taxon>
        <taxon>Viridiplantae</taxon>
        <taxon>Streptophyta</taxon>
        <taxon>Embryophyta</taxon>
        <taxon>Tracheophyta</taxon>
        <taxon>Spermatophyta</taxon>
        <taxon>Magnoliopsida</taxon>
        <taxon>eudicotyledons</taxon>
        <taxon>Gunneridae</taxon>
        <taxon>Pentapetalae</taxon>
        <taxon>asterids</taxon>
        <taxon>lamiids</taxon>
        <taxon>Gentianales</taxon>
        <taxon>Rubiaceae</taxon>
        <taxon>Cinchonoideae</taxon>
        <taxon>Cinchoneae</taxon>
        <taxon>Cinchona</taxon>
    </lineage>
</organism>
<reference evidence="3 4" key="1">
    <citation type="submission" date="2024-11" db="EMBL/GenBank/DDBJ databases">
        <title>A near-complete genome assembly of Cinchona calisaya.</title>
        <authorList>
            <person name="Lian D.C."/>
            <person name="Zhao X.W."/>
            <person name="Wei L."/>
        </authorList>
    </citation>
    <scope>NUCLEOTIDE SEQUENCE [LARGE SCALE GENOMIC DNA]</scope>
    <source>
        <tissue evidence="3">Nenye</tissue>
    </source>
</reference>
<evidence type="ECO:0000313" key="3">
    <source>
        <dbReference type="EMBL" id="KAL3510959.1"/>
    </source>
</evidence>
<evidence type="ECO:0000259" key="2">
    <source>
        <dbReference type="Pfam" id="PF24496"/>
    </source>
</evidence>
<accession>A0ABD2YUC9</accession>
<evidence type="ECO:0000256" key="1">
    <source>
        <dbReference type="SAM" id="MobiDB-lite"/>
    </source>
</evidence>
<feature type="region of interest" description="Disordered" evidence="1">
    <location>
        <begin position="173"/>
        <end position="199"/>
    </location>
</feature>
<keyword evidence="4" id="KW-1185">Reference proteome</keyword>
<feature type="domain" description="DUF7588" evidence="2">
    <location>
        <begin position="15"/>
        <end position="77"/>
    </location>
</feature>
<dbReference type="Proteomes" id="UP001630127">
    <property type="component" value="Unassembled WGS sequence"/>
</dbReference>
<evidence type="ECO:0000313" key="4">
    <source>
        <dbReference type="Proteomes" id="UP001630127"/>
    </source>
</evidence>
<dbReference type="AlphaFoldDB" id="A0ABD2YUC9"/>
<dbReference type="Pfam" id="PF24496">
    <property type="entry name" value="DUF7588"/>
    <property type="match status" value="1"/>
</dbReference>